<dbReference type="AlphaFoldDB" id="W4K0A5"/>
<dbReference type="PANTHER" id="PTHR12810">
    <property type="entry name" value="MITOCHONDRIAL 28S RIBOSOMAL PROTEIN S29"/>
    <property type="match status" value="1"/>
</dbReference>
<name>W4K0A5_HETIT</name>
<evidence type="ECO:0000256" key="2">
    <source>
        <dbReference type="ARBA" id="ARBA00009863"/>
    </source>
</evidence>
<dbReference type="HOGENOM" id="CLU_042567_0_1_1"/>
<dbReference type="eggNOG" id="KOG3928">
    <property type="taxonomic scope" value="Eukaryota"/>
</dbReference>
<dbReference type="PANTHER" id="PTHR12810:SF0">
    <property type="entry name" value="SMALL RIBOSOMAL SUBUNIT PROTEIN MS29"/>
    <property type="match status" value="1"/>
</dbReference>
<proteinExistence type="inferred from homology"/>
<reference evidence="8 9" key="1">
    <citation type="journal article" date="2012" name="New Phytol.">
        <title>Insight into trade-off between wood decay and parasitism from the genome of a fungal forest pathogen.</title>
        <authorList>
            <person name="Olson A."/>
            <person name="Aerts A."/>
            <person name="Asiegbu F."/>
            <person name="Belbahri L."/>
            <person name="Bouzid O."/>
            <person name="Broberg A."/>
            <person name="Canback B."/>
            <person name="Coutinho P.M."/>
            <person name="Cullen D."/>
            <person name="Dalman K."/>
            <person name="Deflorio G."/>
            <person name="van Diepen L.T."/>
            <person name="Dunand C."/>
            <person name="Duplessis S."/>
            <person name="Durling M."/>
            <person name="Gonthier P."/>
            <person name="Grimwood J."/>
            <person name="Fossdal C.G."/>
            <person name="Hansson D."/>
            <person name="Henrissat B."/>
            <person name="Hietala A."/>
            <person name="Himmelstrand K."/>
            <person name="Hoffmeister D."/>
            <person name="Hogberg N."/>
            <person name="James T.Y."/>
            <person name="Karlsson M."/>
            <person name="Kohler A."/>
            <person name="Kues U."/>
            <person name="Lee Y.H."/>
            <person name="Lin Y.C."/>
            <person name="Lind M."/>
            <person name="Lindquist E."/>
            <person name="Lombard V."/>
            <person name="Lucas S."/>
            <person name="Lunden K."/>
            <person name="Morin E."/>
            <person name="Murat C."/>
            <person name="Park J."/>
            <person name="Raffaello T."/>
            <person name="Rouze P."/>
            <person name="Salamov A."/>
            <person name="Schmutz J."/>
            <person name="Solheim H."/>
            <person name="Stahlberg J."/>
            <person name="Velez H."/>
            <person name="de Vries R.P."/>
            <person name="Wiebenga A."/>
            <person name="Woodward S."/>
            <person name="Yakovlev I."/>
            <person name="Garbelotto M."/>
            <person name="Martin F."/>
            <person name="Grigoriev I.V."/>
            <person name="Stenlid J."/>
        </authorList>
    </citation>
    <scope>NUCLEOTIDE SEQUENCE [LARGE SCALE GENOMIC DNA]</scope>
    <source>
        <strain evidence="8 9">TC 32-1</strain>
    </source>
</reference>
<keyword evidence="3" id="KW-0809">Transit peptide</keyword>
<dbReference type="Pfam" id="PF10236">
    <property type="entry name" value="DAP3"/>
    <property type="match status" value="1"/>
</dbReference>
<dbReference type="GeneID" id="20671817"/>
<dbReference type="Proteomes" id="UP000030671">
    <property type="component" value="Unassembled WGS sequence"/>
</dbReference>
<dbReference type="STRING" id="747525.W4K0A5"/>
<dbReference type="KEGG" id="hir:HETIRDRAFT_36236"/>
<evidence type="ECO:0000256" key="5">
    <source>
        <dbReference type="ARBA" id="ARBA00023128"/>
    </source>
</evidence>
<dbReference type="OrthoDB" id="274828at2759"/>
<dbReference type="InterPro" id="IPR019368">
    <property type="entry name" value="Ribosomal_mS29"/>
</dbReference>
<dbReference type="EMBL" id="KI925461">
    <property type="protein sequence ID" value="ETW79159.1"/>
    <property type="molecule type" value="Genomic_DNA"/>
</dbReference>
<organism evidence="8 9">
    <name type="scientific">Heterobasidion irregulare (strain TC 32-1)</name>
    <dbReference type="NCBI Taxonomy" id="747525"/>
    <lineage>
        <taxon>Eukaryota</taxon>
        <taxon>Fungi</taxon>
        <taxon>Dikarya</taxon>
        <taxon>Basidiomycota</taxon>
        <taxon>Agaricomycotina</taxon>
        <taxon>Agaricomycetes</taxon>
        <taxon>Russulales</taxon>
        <taxon>Bondarzewiaceae</taxon>
        <taxon>Heterobasidion</taxon>
        <taxon>Heterobasidion annosum species complex</taxon>
    </lineage>
</organism>
<dbReference type="Gene3D" id="3.40.50.300">
    <property type="entry name" value="P-loop containing nucleotide triphosphate hydrolases"/>
    <property type="match status" value="1"/>
</dbReference>
<evidence type="ECO:0000313" key="8">
    <source>
        <dbReference type="EMBL" id="ETW79159.1"/>
    </source>
</evidence>
<evidence type="ECO:0000256" key="7">
    <source>
        <dbReference type="ARBA" id="ARBA00035140"/>
    </source>
</evidence>
<comment type="similarity">
    <text evidence="2">Belongs to the mitochondrion-specific ribosomal protein mS29 family.</text>
</comment>
<dbReference type="FunCoup" id="W4K0A5">
    <property type="interactions" value="33"/>
</dbReference>
<evidence type="ECO:0000256" key="4">
    <source>
        <dbReference type="ARBA" id="ARBA00022980"/>
    </source>
</evidence>
<evidence type="ECO:0000256" key="3">
    <source>
        <dbReference type="ARBA" id="ARBA00022946"/>
    </source>
</evidence>
<dbReference type="GO" id="GO:0005763">
    <property type="term" value="C:mitochondrial small ribosomal subunit"/>
    <property type="evidence" value="ECO:0007669"/>
    <property type="project" value="TreeGrafter"/>
</dbReference>
<keyword evidence="5" id="KW-0496">Mitochondrion</keyword>
<dbReference type="GO" id="GO:0003735">
    <property type="term" value="F:structural constituent of ribosome"/>
    <property type="evidence" value="ECO:0007669"/>
    <property type="project" value="TreeGrafter"/>
</dbReference>
<dbReference type="SUPFAM" id="SSF52540">
    <property type="entry name" value="P-loop containing nucleoside triphosphate hydrolases"/>
    <property type="match status" value="1"/>
</dbReference>
<protein>
    <recommendedName>
        <fullName evidence="7">Small ribosomal subunit protein mS29</fullName>
    </recommendedName>
</protein>
<keyword evidence="4" id="KW-0689">Ribosomal protein</keyword>
<dbReference type="InterPro" id="IPR027417">
    <property type="entry name" value="P-loop_NTPase"/>
</dbReference>
<accession>W4K0A5</accession>
<keyword evidence="9" id="KW-1185">Reference proteome</keyword>
<evidence type="ECO:0000256" key="6">
    <source>
        <dbReference type="ARBA" id="ARBA00023274"/>
    </source>
</evidence>
<gene>
    <name evidence="8" type="ORF">HETIRDRAFT_36236</name>
</gene>
<dbReference type="RefSeq" id="XP_009548748.1">
    <property type="nucleotide sequence ID" value="XM_009550453.1"/>
</dbReference>
<evidence type="ECO:0000313" key="9">
    <source>
        <dbReference type="Proteomes" id="UP000030671"/>
    </source>
</evidence>
<dbReference type="InParanoid" id="W4K0A5"/>
<comment type="subcellular location">
    <subcellularLocation>
        <location evidence="1">Mitochondrion</location>
    </subcellularLocation>
</comment>
<keyword evidence="6" id="KW-0687">Ribonucleoprotein</keyword>
<evidence type="ECO:0000256" key="1">
    <source>
        <dbReference type="ARBA" id="ARBA00004173"/>
    </source>
</evidence>
<sequence length="384" mass="42977">MPMPVGQLQNPIFRDQRVEELNLATFYPAALTEHNLGQAMVLPMPENAPARVFGVPRNILVEYRMLTKPVTVVRDVSLIVADKLQAASQESSEKHRMVFTGMKGNGKSSLLLQAVEFARSNRWIIMYIPRAVDLVNSTTHYTYDLRTQTYLQPVFAYQTLQRFKTVNLSALQSLTTEKVIEVENRSPVPVGTKLADLADIGLNDQAVAPTVLSALMEALGAQTQYPVLLAIDDFQALFTNTTYRDPHFAMLKSWHLSMPRLLMEYAGGEKTFARGAVLGALSSTNTAFKLNAQLGHALKLQPWKKPSPYLKIPPEILRYTKGIERLRVPDRLQVNEAASIFEVWSKTKALHTHADDGLFMAKYTEASGNARDFVWKGLLATLET</sequence>